<dbReference type="Proteomes" id="UP000199365">
    <property type="component" value="Unassembled WGS sequence"/>
</dbReference>
<dbReference type="EMBL" id="FNKX01000003">
    <property type="protein sequence ID" value="SDR59227.1"/>
    <property type="molecule type" value="Genomic_DNA"/>
</dbReference>
<sequence>MSEIDKEKVVAVLRRPSDDDAASSRHGAGLSSTENASC</sequence>
<name>A0A1H1KB27_9BURK</name>
<dbReference type="AlphaFoldDB" id="A0A1H1KB27"/>
<keyword evidence="3" id="KW-1185">Reference proteome</keyword>
<feature type="region of interest" description="Disordered" evidence="1">
    <location>
        <begin position="13"/>
        <end position="38"/>
    </location>
</feature>
<proteinExistence type="predicted"/>
<protein>
    <submittedName>
        <fullName evidence="2">Uncharacterized protein</fullName>
    </submittedName>
</protein>
<accession>A0A1H1KB27</accession>
<evidence type="ECO:0000256" key="1">
    <source>
        <dbReference type="SAM" id="MobiDB-lite"/>
    </source>
</evidence>
<reference evidence="3" key="1">
    <citation type="submission" date="2016-10" db="EMBL/GenBank/DDBJ databases">
        <authorList>
            <person name="Varghese N."/>
            <person name="Submissions S."/>
        </authorList>
    </citation>
    <scope>NUCLEOTIDE SEQUENCE [LARGE SCALE GENOMIC DNA]</scope>
    <source>
        <strain evidence="3">DUS833</strain>
    </source>
</reference>
<evidence type="ECO:0000313" key="2">
    <source>
        <dbReference type="EMBL" id="SDR59227.1"/>
    </source>
</evidence>
<dbReference type="STRING" id="157910.SAMN05445850_6779"/>
<evidence type="ECO:0000313" key="3">
    <source>
        <dbReference type="Proteomes" id="UP000199365"/>
    </source>
</evidence>
<organism evidence="2 3">
    <name type="scientific">Paraburkholderia tuberum</name>
    <dbReference type="NCBI Taxonomy" id="157910"/>
    <lineage>
        <taxon>Bacteria</taxon>
        <taxon>Pseudomonadati</taxon>
        <taxon>Pseudomonadota</taxon>
        <taxon>Betaproteobacteria</taxon>
        <taxon>Burkholderiales</taxon>
        <taxon>Burkholderiaceae</taxon>
        <taxon>Paraburkholderia</taxon>
    </lineage>
</organism>
<gene>
    <name evidence="2" type="ORF">SAMN05445850_6779</name>
</gene>